<evidence type="ECO:0000256" key="6">
    <source>
        <dbReference type="ARBA" id="ARBA00023004"/>
    </source>
</evidence>
<protein>
    <submittedName>
        <fullName evidence="13">TonB-linked SusC/RagA family outer membrane protein</fullName>
    </submittedName>
</protein>
<evidence type="ECO:0000256" key="9">
    <source>
        <dbReference type="ARBA" id="ARBA00023237"/>
    </source>
</evidence>
<dbReference type="Proteomes" id="UP000557307">
    <property type="component" value="Unassembled WGS sequence"/>
</dbReference>
<dbReference type="RefSeq" id="WP_246440077.1">
    <property type="nucleotide sequence ID" value="NZ_JACHGF010000003.1"/>
</dbReference>
<dbReference type="PROSITE" id="PS52016">
    <property type="entry name" value="TONB_DEPENDENT_REC_3"/>
    <property type="match status" value="1"/>
</dbReference>
<comment type="caution">
    <text evidence="13">The sequence shown here is derived from an EMBL/GenBank/DDBJ whole genome shotgun (WGS) entry which is preliminary data.</text>
</comment>
<dbReference type="InterPro" id="IPR000531">
    <property type="entry name" value="Beta-barrel_TonB"/>
</dbReference>
<evidence type="ECO:0000256" key="10">
    <source>
        <dbReference type="PROSITE-ProRule" id="PRU01360"/>
    </source>
</evidence>
<dbReference type="InterPro" id="IPR037066">
    <property type="entry name" value="Plug_dom_sf"/>
</dbReference>
<dbReference type="Pfam" id="PF13715">
    <property type="entry name" value="CarbopepD_reg_2"/>
    <property type="match status" value="1"/>
</dbReference>
<dbReference type="GO" id="GO:0006826">
    <property type="term" value="P:iron ion transport"/>
    <property type="evidence" value="ECO:0007669"/>
    <property type="project" value="UniProtKB-KW"/>
</dbReference>
<keyword evidence="7 11" id="KW-0798">TonB box</keyword>
<feature type="domain" description="Secretin/TonB short N-terminal" evidence="12">
    <location>
        <begin position="69"/>
        <end position="119"/>
    </location>
</feature>
<keyword evidence="14" id="KW-1185">Reference proteome</keyword>
<dbReference type="SUPFAM" id="SSF56935">
    <property type="entry name" value="Porins"/>
    <property type="match status" value="1"/>
</dbReference>
<sequence length="1149" mass="125816">MKKPLPIPKKLWKVMKITFSQVLLIFLCTSLAVAHSTLGQEVLNRTISIRGEKLELKEVLHQIEKEAQVKFVYSTKIKSGQQVSLNATNRRLSAVLDEVLKPMDVDYEVIGNRILLRKSKPQPGVPTGLVPQEVNQPVDRTVTGRVTDENNAALPGVSVVLKGTQRGTTTNADGRFDLLLPETGSPILVLSFVGYLSQEVPVGNQSQLTVTLLVDTKALEEVVVVGYGTQQQRDVTSAITSLKAKDLRNQPVTSPDALLQGKAAGVQVVQNSGTPAGEIFIRIRGTASLLGETRPLYVVDGVPLNNFGGTVLDAGGQRQSALADINPNDIESIDILKDAAAAAIYGARGSNGVVLITTRRGKSGKARFNFDAYTGVQSVTKKLDLLSGDQYVELLRESLTNRGRNPLTEFPFSEVTPTGTTTNYQDEIFRTAPINNYNLSVAGGNERVSTFASLGYFKQQGTIIGQDYQRYNVRVNLDYQATDRLKIGTSTLLSNALQNRVANDYSGFSILANALTRNPNLPVRNADGTYSVDPLNNENPVLLANEILAQSNQKRVISNLYAEFLILKTLKFRTTLGIDNLDDRQERYVPSFVLSRNGRAEALAVDSDQFTWVSDNTLTYQQQFGDHAVSLLGGVGYQKSQSNFLQAGGQTAGSDIIKTIAIADPYIPTHRISEWALLSYFGRASYNFKDKYLADASFRVDGSSRFGANKRYGVFPALSAGWRISEEPFLKGSRIVNDLKLRVGYGVTGNQEGLGGDYPSLALYGTGRNYDGNPGIGQANIPNPELGWESTEATNLGVDLSILNNRIGFTAEAYLKRTNDLIFERQLPWTSGFGGIGNANIGSMENKGLEFTLNTINLAGAFKWTTNFNISFNRNRITSLPDNGRLGSDFIFKLPDAYGVEGPYSIYRVGQSVGNFYGYLYQGVYASDADVPRIPDPENRITDLYERGVRAGEAAFLDVNGDGFISRADDRLLIGNALPKHIGGLTNVFSYNSLELSVVMNWSYGNQIYNMTRAALTGMIEDLNQSTEVLRRWKREGDITDVPKALYGSSSVSGASPTDVSSRYLEDGSFLRFRNITLAYNLPTPLIQRIGLTNLRLYISGQNLITITNYSGFDPESQNTGGGRIPSLGVDYLTQPQARVYTFGLNVGF</sequence>
<comment type="similarity">
    <text evidence="10 11">Belongs to the TonB-dependent receptor family.</text>
</comment>
<dbReference type="FunFam" id="2.170.130.10:FF:000008">
    <property type="entry name" value="SusC/RagA family TonB-linked outer membrane protein"/>
    <property type="match status" value="1"/>
</dbReference>
<keyword evidence="8 10" id="KW-0472">Membrane</keyword>
<gene>
    <name evidence="13" type="ORF">HNQ92_002722</name>
</gene>
<dbReference type="InterPro" id="IPR023997">
    <property type="entry name" value="TonB-dep_OMP_SusC/RagA_CS"/>
</dbReference>
<dbReference type="EMBL" id="JACHGF010000003">
    <property type="protein sequence ID" value="MBB5284579.1"/>
    <property type="molecule type" value="Genomic_DNA"/>
</dbReference>
<keyword evidence="6" id="KW-0408">Iron</keyword>
<dbReference type="GO" id="GO:0009279">
    <property type="term" value="C:cell outer membrane"/>
    <property type="evidence" value="ECO:0007669"/>
    <property type="project" value="UniProtKB-SubCell"/>
</dbReference>
<dbReference type="NCBIfam" id="TIGR04057">
    <property type="entry name" value="SusC_RagA_signa"/>
    <property type="match status" value="1"/>
</dbReference>
<evidence type="ECO:0000256" key="1">
    <source>
        <dbReference type="ARBA" id="ARBA00004571"/>
    </source>
</evidence>
<dbReference type="Gene3D" id="2.170.130.10">
    <property type="entry name" value="TonB-dependent receptor, plug domain"/>
    <property type="match status" value="1"/>
</dbReference>
<evidence type="ECO:0000256" key="3">
    <source>
        <dbReference type="ARBA" id="ARBA00022452"/>
    </source>
</evidence>
<dbReference type="InterPro" id="IPR036942">
    <property type="entry name" value="Beta-barrel_TonB_sf"/>
</dbReference>
<accession>A0A840TY59</accession>
<evidence type="ECO:0000313" key="13">
    <source>
        <dbReference type="EMBL" id="MBB5284579.1"/>
    </source>
</evidence>
<dbReference type="InterPro" id="IPR023996">
    <property type="entry name" value="TonB-dep_OMP_SusC/RagA"/>
</dbReference>
<evidence type="ECO:0000256" key="4">
    <source>
        <dbReference type="ARBA" id="ARBA00022496"/>
    </source>
</evidence>
<dbReference type="Pfam" id="PF07715">
    <property type="entry name" value="Plug"/>
    <property type="match status" value="1"/>
</dbReference>
<organism evidence="13 14">
    <name type="scientific">Rhabdobacter roseus</name>
    <dbReference type="NCBI Taxonomy" id="1655419"/>
    <lineage>
        <taxon>Bacteria</taxon>
        <taxon>Pseudomonadati</taxon>
        <taxon>Bacteroidota</taxon>
        <taxon>Cytophagia</taxon>
        <taxon>Cytophagales</taxon>
        <taxon>Cytophagaceae</taxon>
        <taxon>Rhabdobacter</taxon>
    </lineage>
</organism>
<dbReference type="InterPro" id="IPR011662">
    <property type="entry name" value="Secretin/TonB_short_N"/>
</dbReference>
<dbReference type="Gene3D" id="2.60.40.1120">
    <property type="entry name" value="Carboxypeptidase-like, regulatory domain"/>
    <property type="match status" value="1"/>
</dbReference>
<keyword evidence="5 10" id="KW-0812">Transmembrane</keyword>
<keyword evidence="4" id="KW-0406">Ion transport</keyword>
<keyword evidence="4" id="KW-0410">Iron transport</keyword>
<dbReference type="NCBIfam" id="TIGR04056">
    <property type="entry name" value="OMP_RagA_SusC"/>
    <property type="match status" value="1"/>
</dbReference>
<dbReference type="Pfam" id="PF00593">
    <property type="entry name" value="TonB_dep_Rec_b-barrel"/>
    <property type="match status" value="1"/>
</dbReference>
<dbReference type="AlphaFoldDB" id="A0A840TY59"/>
<proteinExistence type="inferred from homology"/>
<keyword evidence="2 10" id="KW-0813">Transport</keyword>
<dbReference type="InterPro" id="IPR039426">
    <property type="entry name" value="TonB-dep_rcpt-like"/>
</dbReference>
<evidence type="ECO:0000256" key="2">
    <source>
        <dbReference type="ARBA" id="ARBA00022448"/>
    </source>
</evidence>
<evidence type="ECO:0000256" key="8">
    <source>
        <dbReference type="ARBA" id="ARBA00023136"/>
    </source>
</evidence>
<dbReference type="Gene3D" id="2.40.170.20">
    <property type="entry name" value="TonB-dependent receptor, beta-barrel domain"/>
    <property type="match status" value="1"/>
</dbReference>
<evidence type="ECO:0000256" key="5">
    <source>
        <dbReference type="ARBA" id="ARBA00022692"/>
    </source>
</evidence>
<keyword evidence="9 10" id="KW-0998">Cell outer membrane</keyword>
<evidence type="ECO:0000313" key="14">
    <source>
        <dbReference type="Proteomes" id="UP000557307"/>
    </source>
</evidence>
<name>A0A840TY59_9BACT</name>
<evidence type="ECO:0000256" key="7">
    <source>
        <dbReference type="ARBA" id="ARBA00023077"/>
    </source>
</evidence>
<dbReference type="InterPro" id="IPR012910">
    <property type="entry name" value="Plug_dom"/>
</dbReference>
<evidence type="ECO:0000256" key="11">
    <source>
        <dbReference type="RuleBase" id="RU003357"/>
    </source>
</evidence>
<dbReference type="SUPFAM" id="SSF49464">
    <property type="entry name" value="Carboxypeptidase regulatory domain-like"/>
    <property type="match status" value="1"/>
</dbReference>
<keyword evidence="3 10" id="KW-1134">Transmembrane beta strand</keyword>
<comment type="subcellular location">
    <subcellularLocation>
        <location evidence="1 10">Cell outer membrane</location>
        <topology evidence="1 10">Multi-pass membrane protein</topology>
    </subcellularLocation>
</comment>
<reference evidence="13 14" key="1">
    <citation type="submission" date="2020-08" db="EMBL/GenBank/DDBJ databases">
        <title>Genomic Encyclopedia of Type Strains, Phase IV (KMG-IV): sequencing the most valuable type-strain genomes for metagenomic binning, comparative biology and taxonomic classification.</title>
        <authorList>
            <person name="Goeker M."/>
        </authorList>
    </citation>
    <scope>NUCLEOTIDE SEQUENCE [LARGE SCALE GENOMIC DNA]</scope>
    <source>
        <strain evidence="13 14">DSM 105074</strain>
    </source>
</reference>
<dbReference type="SMART" id="SM00965">
    <property type="entry name" value="STN"/>
    <property type="match status" value="1"/>
</dbReference>
<dbReference type="InterPro" id="IPR008969">
    <property type="entry name" value="CarboxyPept-like_regulatory"/>
</dbReference>
<evidence type="ECO:0000259" key="12">
    <source>
        <dbReference type="SMART" id="SM00965"/>
    </source>
</evidence>